<sequence>MSQYTPSQLVFSDESAYDRRTSARHYGWNFSGLRAQKHVFFVRGRRFTIEGALCINGLLAVLVLENASIHKSQYLQDLCEEKGVRLEFLPAYSLDYNP</sequence>
<feature type="non-terminal residue" evidence="1">
    <location>
        <position position="98"/>
    </location>
</feature>
<keyword evidence="2" id="KW-1185">Reference proteome</keyword>
<reference evidence="1" key="1">
    <citation type="submission" date="2021-06" db="EMBL/GenBank/DDBJ databases">
        <authorList>
            <person name="Kallberg Y."/>
            <person name="Tangrot J."/>
            <person name="Rosling A."/>
        </authorList>
    </citation>
    <scope>NUCLEOTIDE SEQUENCE</scope>
    <source>
        <strain evidence="1">IL203A</strain>
    </source>
</reference>
<protein>
    <submittedName>
        <fullName evidence="1">11418_t:CDS:1</fullName>
    </submittedName>
</protein>
<name>A0ACA9L698_9GLOM</name>
<comment type="caution">
    <text evidence="1">The sequence shown here is derived from an EMBL/GenBank/DDBJ whole genome shotgun (WGS) entry which is preliminary data.</text>
</comment>
<gene>
    <name evidence="1" type="ORF">DHETER_LOCUS3490</name>
</gene>
<dbReference type="EMBL" id="CAJVPU010003028">
    <property type="protein sequence ID" value="CAG8511719.1"/>
    <property type="molecule type" value="Genomic_DNA"/>
</dbReference>
<organism evidence="1 2">
    <name type="scientific">Dentiscutata heterogama</name>
    <dbReference type="NCBI Taxonomy" id="1316150"/>
    <lineage>
        <taxon>Eukaryota</taxon>
        <taxon>Fungi</taxon>
        <taxon>Fungi incertae sedis</taxon>
        <taxon>Mucoromycota</taxon>
        <taxon>Glomeromycotina</taxon>
        <taxon>Glomeromycetes</taxon>
        <taxon>Diversisporales</taxon>
        <taxon>Gigasporaceae</taxon>
        <taxon>Dentiscutata</taxon>
    </lineage>
</organism>
<dbReference type="Proteomes" id="UP000789702">
    <property type="component" value="Unassembled WGS sequence"/>
</dbReference>
<evidence type="ECO:0000313" key="1">
    <source>
        <dbReference type="EMBL" id="CAG8511719.1"/>
    </source>
</evidence>
<evidence type="ECO:0000313" key="2">
    <source>
        <dbReference type="Proteomes" id="UP000789702"/>
    </source>
</evidence>
<proteinExistence type="predicted"/>
<accession>A0ACA9L698</accession>